<comment type="caution">
    <text evidence="2">The sequence shown here is derived from an EMBL/GenBank/DDBJ whole genome shotgun (WGS) entry which is preliminary data.</text>
</comment>
<evidence type="ECO:0000259" key="1">
    <source>
        <dbReference type="Pfam" id="PF26345"/>
    </source>
</evidence>
<dbReference type="EMBL" id="JAEQNE010000009">
    <property type="protein sequence ID" value="MBL0394606.1"/>
    <property type="molecule type" value="Genomic_DNA"/>
</dbReference>
<proteinExistence type="predicted"/>
<reference evidence="2 3" key="1">
    <citation type="journal article" date="2017" name="Int. J. Syst. Evol. Microbiol.">
        <title>Ramlibacter monticola sp. nov., isolated from forest soil.</title>
        <authorList>
            <person name="Chaudhary D.K."/>
            <person name="Kim J."/>
        </authorList>
    </citation>
    <scope>NUCLEOTIDE SEQUENCE [LARGE SCALE GENOMIC DNA]</scope>
    <source>
        <strain evidence="2 3">KACC 19175</strain>
    </source>
</reference>
<dbReference type="Pfam" id="PF26345">
    <property type="entry name" value="ScoMcrA_N"/>
    <property type="match status" value="1"/>
</dbReference>
<dbReference type="Gene3D" id="3.30.920.90">
    <property type="match status" value="1"/>
</dbReference>
<protein>
    <submittedName>
        <fullName evidence="2">DUF3578 domain-containing protein</fullName>
    </submittedName>
</protein>
<accession>A0A937CVP4</accession>
<dbReference type="SUPFAM" id="SSF52540">
    <property type="entry name" value="P-loop containing nucleoside triphosphate hydrolases"/>
    <property type="match status" value="1"/>
</dbReference>
<evidence type="ECO:0000313" key="2">
    <source>
        <dbReference type="EMBL" id="MBL0394606.1"/>
    </source>
</evidence>
<dbReference type="AlphaFoldDB" id="A0A937CVP4"/>
<evidence type="ECO:0000313" key="3">
    <source>
        <dbReference type="Proteomes" id="UP000599109"/>
    </source>
</evidence>
<dbReference type="InterPro" id="IPR058807">
    <property type="entry name" value="ScoMcrA_N"/>
</dbReference>
<dbReference type="RefSeq" id="WP_201677283.1">
    <property type="nucleotide sequence ID" value="NZ_JAEQNE010000009.1"/>
</dbReference>
<dbReference type="InterPro" id="IPR027417">
    <property type="entry name" value="P-loop_NTPase"/>
</dbReference>
<gene>
    <name evidence="2" type="ORF">JJ685_25945</name>
</gene>
<organism evidence="2 3">
    <name type="scientific">Ramlibacter monticola</name>
    <dbReference type="NCBI Taxonomy" id="1926872"/>
    <lineage>
        <taxon>Bacteria</taxon>
        <taxon>Pseudomonadati</taxon>
        <taxon>Pseudomonadota</taxon>
        <taxon>Betaproteobacteria</taxon>
        <taxon>Burkholderiales</taxon>
        <taxon>Comamonadaceae</taxon>
        <taxon>Ramlibacter</taxon>
    </lineage>
</organism>
<dbReference type="Gene3D" id="3.40.50.300">
    <property type="entry name" value="P-loop containing nucleotide triphosphate hydrolases"/>
    <property type="match status" value="1"/>
</dbReference>
<name>A0A937CVP4_9BURK</name>
<keyword evidence="3" id="KW-1185">Reference proteome</keyword>
<sequence>MSRFCGDVDAEPVLSAAAHWKKSCLLSDGSALSGQALWTPACIEEIDKYFVQRPDEGAGNFQDKLEQQLAPVSPEAKMLAAEMMWAMYLCPSSLTASHKRETVQTLWARSGKPLPSSSEQWLSDAVLSGVGSAGPGFNQNQWRELAFCVAFASRLKAEPEQRRQALLNDPWKFDEWITQLPDGKARQLRHMVLYLLFPDEFERIFGKTDRRAVLRHYTGRPNREIDKLSPDAIDRELQNIRTRLEQQHGTTQLDYYIQPLRDEWRVDTFSAATEEVTPANVLAALEEIDRDGVPASAASMAYDLVYKAKRYPPKYVLSLAVKHATGEPLDREQFSGGEKSPAFRLLRRLGFNILLKDDTAAGDGGESPIAALMDGFLAQAREGTDLSTQGYPGEYRGLQVKVSFGKGNFARIPWIAFLAEGQTVPLGIYPVLLYYKAQEQLLLCYGVSEENRPKAAWEESHMNRTVEQWFRERGLGRPDRYGSSYVAAAWDTSKHLPLPELEAALDGVIDEYHRTLKGTSPDDAEKLAVKVDIQAAINSFSAALRAARVDFGTRHNELAAAFVCSLLAKPFVILTGLSGSGKTQIAVRFGEWLGEGRLHVAAVRPDWTGSEALFGYEDALRPKSADGRAAWVVPAPLAFILRAYEDPDHPYLLVLDEMNLAHVERYFADVLSGMESGLDCLPNLELDAGTWRMKKGLETSIPFPPNLYIVGTVNVDETTYMFSPKVLDRANTFEFRVSTQDLVAQRHKPTNAQPGEMELVRGLLELSRSGSDAPEEPLNALAARLRTLHAFLSRHHFEFGHRVFQEALRFGGFGLAAGFPDVNSILDRIVMQKVLPRLHGSRRRLELPLLGLARFCTQLPEVIESDKELSSMLEALTGSNGPAQLPISYDKVRRMLYALQVNQFASYTE</sequence>
<dbReference type="Proteomes" id="UP000599109">
    <property type="component" value="Unassembled WGS sequence"/>
</dbReference>
<feature type="domain" description="ScoMcrA-like N-terminal head" evidence="1">
    <location>
        <begin position="275"/>
        <end position="353"/>
    </location>
</feature>